<feature type="compositionally biased region" description="Low complexity" evidence="1">
    <location>
        <begin position="14"/>
        <end position="23"/>
    </location>
</feature>
<evidence type="ECO:0000313" key="4">
    <source>
        <dbReference type="Proteomes" id="UP000254889"/>
    </source>
</evidence>
<feature type="region of interest" description="Disordered" evidence="1">
    <location>
        <begin position="1"/>
        <end position="23"/>
    </location>
</feature>
<dbReference type="AlphaFoldDB" id="A0A345ZZH5"/>
<evidence type="ECO:0000256" key="1">
    <source>
        <dbReference type="SAM" id="MobiDB-lite"/>
    </source>
</evidence>
<dbReference type="Proteomes" id="UP000254889">
    <property type="component" value="Chromosome"/>
</dbReference>
<organism evidence="3 4">
    <name type="scientific">Pseudolabrys taiwanensis</name>
    <dbReference type="NCBI Taxonomy" id="331696"/>
    <lineage>
        <taxon>Bacteria</taxon>
        <taxon>Pseudomonadati</taxon>
        <taxon>Pseudomonadota</taxon>
        <taxon>Alphaproteobacteria</taxon>
        <taxon>Hyphomicrobiales</taxon>
        <taxon>Xanthobacteraceae</taxon>
        <taxon>Pseudolabrys</taxon>
    </lineage>
</organism>
<dbReference type="InterPro" id="IPR011990">
    <property type="entry name" value="TPR-like_helical_dom_sf"/>
</dbReference>
<dbReference type="OrthoDB" id="7399085at2"/>
<name>A0A345ZZH5_9HYPH</name>
<dbReference type="InterPro" id="IPR025137">
    <property type="entry name" value="NfrA_C"/>
</dbReference>
<evidence type="ECO:0000259" key="2">
    <source>
        <dbReference type="Pfam" id="PF13283"/>
    </source>
</evidence>
<dbReference type="SUPFAM" id="SSF48452">
    <property type="entry name" value="TPR-like"/>
    <property type="match status" value="3"/>
</dbReference>
<sequence>MVHAGLQALSVQPSSSRGSRGSVSLRRSGYGLRTIVAAAAVVTLCWATSAPASAQNAPLVGNAWSLADEAYRAFDSRDYARAIDTARQAIELRPDLPQLRRLLINSLAAAGDLTGALEQADKAVADKASDAELETLRQSLKTQIAAGQQSGRTQAAYKAAEEGYRAYARRNYRAALAAAKSAIAQDPSRPNYYALRIDALQGLGRLEEAEREATAALARFPHEASLQLQRGYLRQRLHRPGAAGADFKAVVDARSLTAEQRRNARLSLVDVLLAEKRPREALTALAPLSPARGYDFAIRQGYAYQALGRQEDALRAFDVARRHATRGPQRAAAIRGGVGALVALGRKEEASTRFKQAYEAGELADTSSVDLAYLAQQVDDRPLAFLLFQQADTKGQLRGRALLDAGYLARSQFDNAAAINYFRRAIDANDRGEINLDRQRLFEVRRDVATVSRTWGATAALIFGSIGVVPGLPVSFPSVGRTLQLGEEFYWRPPGIGFRDGATFELFGRAFTTLYDATGGPTGSNTTQGAFGARWKPITDINLVLEVGRMLKIGEYARNDWQFRVAYSANEGGDLRWDVNHWRYWQVYSEINGFAQAHQILASAEARYGHSFRLDAISPNVVLSPFVAVGAAYDTTLATRQAVGAGPGLNLRAWFREDHYTAPMSYLDLNVQYRLRINGDRRAEGWFSSLSLVY</sequence>
<dbReference type="Gene3D" id="1.25.40.10">
    <property type="entry name" value="Tetratricopeptide repeat domain"/>
    <property type="match status" value="3"/>
</dbReference>
<dbReference type="KEGG" id="ptaw:DW352_18435"/>
<dbReference type="Pfam" id="PF13283">
    <property type="entry name" value="NfrA_C"/>
    <property type="match status" value="1"/>
</dbReference>
<proteinExistence type="predicted"/>
<gene>
    <name evidence="3" type="ORF">DW352_18435</name>
</gene>
<feature type="domain" description="Bacteriophage N4 adsorption protein A C-terminal" evidence="2">
    <location>
        <begin position="519"/>
        <end position="688"/>
    </location>
</feature>
<dbReference type="EMBL" id="CP031417">
    <property type="protein sequence ID" value="AXK82322.1"/>
    <property type="molecule type" value="Genomic_DNA"/>
</dbReference>
<protein>
    <recommendedName>
        <fullName evidence="2">Bacteriophage N4 adsorption protein A C-terminal domain-containing protein</fullName>
    </recommendedName>
</protein>
<keyword evidence="4" id="KW-1185">Reference proteome</keyword>
<accession>A0A345ZZH5</accession>
<reference evidence="3 4" key="1">
    <citation type="submission" date="2018-07" db="EMBL/GenBank/DDBJ databases">
        <authorList>
            <person name="Quirk P.G."/>
            <person name="Krulwich T.A."/>
        </authorList>
    </citation>
    <scope>NUCLEOTIDE SEQUENCE [LARGE SCALE GENOMIC DNA]</scope>
    <source>
        <strain evidence="3 4">CC-BB4</strain>
    </source>
</reference>
<evidence type="ECO:0000313" key="3">
    <source>
        <dbReference type="EMBL" id="AXK82322.1"/>
    </source>
</evidence>